<dbReference type="EMBL" id="SOCA01000002">
    <property type="protein sequence ID" value="TDU73166.1"/>
    <property type="molecule type" value="Genomic_DNA"/>
</dbReference>
<gene>
    <name evidence="1" type="ORF">EI77_01634</name>
</gene>
<dbReference type="SUPFAM" id="SSF53649">
    <property type="entry name" value="Alkaline phosphatase-like"/>
    <property type="match status" value="1"/>
</dbReference>
<dbReference type="AlphaFoldDB" id="A0A4R7S672"/>
<dbReference type="Gene3D" id="3.40.720.10">
    <property type="entry name" value="Alkaline Phosphatase, subunit A"/>
    <property type="match status" value="1"/>
</dbReference>
<dbReference type="Proteomes" id="UP000295662">
    <property type="component" value="Unassembled WGS sequence"/>
</dbReference>
<protein>
    <submittedName>
        <fullName evidence="1">Uncharacterized protein DUF1501</fullName>
    </submittedName>
</protein>
<dbReference type="PANTHER" id="PTHR43737">
    <property type="entry name" value="BLL7424 PROTEIN"/>
    <property type="match status" value="1"/>
</dbReference>
<dbReference type="RefSeq" id="WP_133794462.1">
    <property type="nucleotide sequence ID" value="NZ_SOCA01000002.1"/>
</dbReference>
<dbReference type="OrthoDB" id="176215at2"/>
<name>A0A4R7S672_9BACT</name>
<proteinExistence type="predicted"/>
<dbReference type="InterPro" id="IPR017850">
    <property type="entry name" value="Alkaline_phosphatase_core_sf"/>
</dbReference>
<dbReference type="PROSITE" id="PS51318">
    <property type="entry name" value="TAT"/>
    <property type="match status" value="1"/>
</dbReference>
<evidence type="ECO:0000313" key="1">
    <source>
        <dbReference type="EMBL" id="TDU73166.1"/>
    </source>
</evidence>
<comment type="caution">
    <text evidence="1">The sequence shown here is derived from an EMBL/GenBank/DDBJ whole genome shotgun (WGS) entry which is preliminary data.</text>
</comment>
<accession>A0A4R7S672</accession>
<dbReference type="InterPro" id="IPR010869">
    <property type="entry name" value="DUF1501"/>
</dbReference>
<dbReference type="PANTHER" id="PTHR43737:SF1">
    <property type="entry name" value="DUF1501 DOMAIN-CONTAINING PROTEIN"/>
    <property type="match status" value="1"/>
</dbReference>
<dbReference type="InterPro" id="IPR006311">
    <property type="entry name" value="TAT_signal"/>
</dbReference>
<reference evidence="1 2" key="1">
    <citation type="submission" date="2019-03" db="EMBL/GenBank/DDBJ databases">
        <title>Genomic Encyclopedia of Archaeal and Bacterial Type Strains, Phase II (KMG-II): from individual species to whole genera.</title>
        <authorList>
            <person name="Goeker M."/>
        </authorList>
    </citation>
    <scope>NUCLEOTIDE SEQUENCE [LARGE SCALE GENOMIC DNA]</scope>
    <source>
        <strain evidence="1 2">ATCC 25309</strain>
    </source>
</reference>
<sequence length="496" mass="54984">MHPVEHQILQTRREFLTTSANGIGALALGAMLTQEGLITPATAALPPGMDPLAQRAPHFPARAKNCIFIFMEGAPSQMDLFDPKPKLNELHGQPLPESMTKNVRFAFIKKETARLMGSPRKFAKHGQSGMDFSDLLPHMAKTADDWLMIRSLHTDQFNHHPGQLVLHSGRAQFGLPTVGSWLNYGLGSTSSNLPGYVVLSAGRGTSGGASLWQSGFLPSSYAGVLFRNQGEPVLNLKNPPGLPMKLQRQGLDTLMQLNQSRYDQFRDPEIASRIAAYELAFRMQSAAPELIDLKDEDPKTLEMYGVDRKDPPIKAQRGGAPGQYKSFATNCLLARRMVERGVRFVSIMHASWDHHSNLDNELSYNAGMADQPIAALLKDLKQRGLLEDTLIVWGSEFGRTPLGENRGGRDNVSGRDHHPFAFTMLMAGGGIKGGQIYGETDEIGWSIVRDPVDMHDFHATLLNQFGFDHLRLTHRFQGRDFRLTDVAGRVIKEWIA</sequence>
<evidence type="ECO:0000313" key="2">
    <source>
        <dbReference type="Proteomes" id="UP000295662"/>
    </source>
</evidence>
<dbReference type="Pfam" id="PF07394">
    <property type="entry name" value="DUF1501"/>
    <property type="match status" value="1"/>
</dbReference>
<keyword evidence="2" id="KW-1185">Reference proteome</keyword>
<organism evidence="1 2">
    <name type="scientific">Prosthecobacter fusiformis</name>
    <dbReference type="NCBI Taxonomy" id="48464"/>
    <lineage>
        <taxon>Bacteria</taxon>
        <taxon>Pseudomonadati</taxon>
        <taxon>Verrucomicrobiota</taxon>
        <taxon>Verrucomicrobiia</taxon>
        <taxon>Verrucomicrobiales</taxon>
        <taxon>Verrucomicrobiaceae</taxon>
        <taxon>Prosthecobacter</taxon>
    </lineage>
</organism>